<dbReference type="SUPFAM" id="SSF55874">
    <property type="entry name" value="ATPase domain of HSP90 chaperone/DNA topoisomerase II/histidine kinase"/>
    <property type="match status" value="1"/>
</dbReference>
<dbReference type="PANTHER" id="PTHR24421">
    <property type="entry name" value="NITRATE/NITRITE SENSOR PROTEIN NARX-RELATED"/>
    <property type="match status" value="1"/>
</dbReference>
<evidence type="ECO:0000256" key="3">
    <source>
        <dbReference type="ARBA" id="ARBA00022553"/>
    </source>
</evidence>
<dbReference type="EMBL" id="SOCP01000004">
    <property type="protein sequence ID" value="TDV53927.1"/>
    <property type="molecule type" value="Genomic_DNA"/>
</dbReference>
<dbReference type="AlphaFoldDB" id="A0A4R7VXJ2"/>
<feature type="transmembrane region" description="Helical" evidence="9">
    <location>
        <begin position="94"/>
        <end position="112"/>
    </location>
</feature>
<evidence type="ECO:0000313" key="13">
    <source>
        <dbReference type="Proteomes" id="UP000294927"/>
    </source>
</evidence>
<evidence type="ECO:0000313" key="12">
    <source>
        <dbReference type="EMBL" id="TDV53927.1"/>
    </source>
</evidence>
<keyword evidence="7" id="KW-0067">ATP-binding</keyword>
<evidence type="ECO:0000256" key="7">
    <source>
        <dbReference type="ARBA" id="ARBA00022840"/>
    </source>
</evidence>
<keyword evidence="9" id="KW-0812">Transmembrane</keyword>
<organism evidence="12 13">
    <name type="scientific">Actinophytocola oryzae</name>
    <dbReference type="NCBI Taxonomy" id="502181"/>
    <lineage>
        <taxon>Bacteria</taxon>
        <taxon>Bacillati</taxon>
        <taxon>Actinomycetota</taxon>
        <taxon>Actinomycetes</taxon>
        <taxon>Pseudonocardiales</taxon>
        <taxon>Pseudonocardiaceae</taxon>
    </lineage>
</organism>
<dbReference type="InterPro" id="IPR003594">
    <property type="entry name" value="HATPase_dom"/>
</dbReference>
<gene>
    <name evidence="12" type="ORF">CLV71_104395</name>
</gene>
<keyword evidence="9" id="KW-0472">Membrane</keyword>
<dbReference type="RefSeq" id="WP_133902940.1">
    <property type="nucleotide sequence ID" value="NZ_SOCP01000004.1"/>
</dbReference>
<sequence length="367" mass="38332">MTALRWLPVRVLPVPVIAAYLVSQHGLVPATSLDWLLGMTAAVVTGVGVLAPLTATVVQSGLLLAVPNTQAAMPMVFLMAMITLGELWIRRDGLPCLVGTAVSVAAQLWLYAPHLHPLLTPMSLLVTTAPPVLLGMYIRSVLRVALAADRRREEAVLAARVAERTAIARELHDLVAHHLASIAVQVGAARHSLRGADAGVDAALAQAHTTTRAGLADLRRLMTVLRDPTSTGEAPGAAMADAGGLPTALAAVVERTRAAGVAVDATIDPQVADLDSIRRLAVLRVVQEGLTNVVKHAGPRAEATVSVHTGDTVRIVVADNGAASRRTDRGFGLVGMRERVELLGGAVSVAAHDGWHLTVTIPAGTDR</sequence>
<keyword evidence="6 12" id="KW-0418">Kinase</keyword>
<keyword evidence="9" id="KW-1133">Transmembrane helix</keyword>
<dbReference type="EC" id="2.7.13.3" evidence="2"/>
<feature type="domain" description="Histidine kinase/HSP90-like ATPase" evidence="10">
    <location>
        <begin position="281"/>
        <end position="363"/>
    </location>
</feature>
<dbReference type="OrthoDB" id="227596at2"/>
<dbReference type="Gene3D" id="3.30.565.10">
    <property type="entry name" value="Histidine kinase-like ATPase, C-terminal domain"/>
    <property type="match status" value="1"/>
</dbReference>
<dbReference type="Pfam" id="PF02518">
    <property type="entry name" value="HATPase_c"/>
    <property type="match status" value="1"/>
</dbReference>
<keyword evidence="3" id="KW-0597">Phosphoprotein</keyword>
<evidence type="ECO:0000256" key="2">
    <source>
        <dbReference type="ARBA" id="ARBA00012438"/>
    </source>
</evidence>
<dbReference type="InterPro" id="IPR036890">
    <property type="entry name" value="HATPase_C_sf"/>
</dbReference>
<accession>A0A4R7VXJ2</accession>
<evidence type="ECO:0000259" key="11">
    <source>
        <dbReference type="Pfam" id="PF07730"/>
    </source>
</evidence>
<keyword evidence="4" id="KW-0808">Transferase</keyword>
<protein>
    <recommendedName>
        <fullName evidence="2">histidine kinase</fullName>
        <ecNumber evidence="2">2.7.13.3</ecNumber>
    </recommendedName>
</protein>
<feature type="transmembrane region" description="Helical" evidence="9">
    <location>
        <begin position="118"/>
        <end position="142"/>
    </location>
</feature>
<name>A0A4R7VXJ2_9PSEU</name>
<comment type="caution">
    <text evidence="12">The sequence shown here is derived from an EMBL/GenBank/DDBJ whole genome shotgun (WGS) entry which is preliminary data.</text>
</comment>
<feature type="domain" description="Signal transduction histidine kinase subgroup 3 dimerisation and phosphoacceptor" evidence="11">
    <location>
        <begin position="163"/>
        <end position="228"/>
    </location>
</feature>
<feature type="transmembrane region" description="Helical" evidence="9">
    <location>
        <begin position="6"/>
        <end position="23"/>
    </location>
</feature>
<evidence type="ECO:0000256" key="1">
    <source>
        <dbReference type="ARBA" id="ARBA00000085"/>
    </source>
</evidence>
<dbReference type="Gene3D" id="1.20.5.1930">
    <property type="match status" value="1"/>
</dbReference>
<proteinExistence type="predicted"/>
<evidence type="ECO:0000256" key="5">
    <source>
        <dbReference type="ARBA" id="ARBA00022741"/>
    </source>
</evidence>
<evidence type="ECO:0000256" key="9">
    <source>
        <dbReference type="SAM" id="Phobius"/>
    </source>
</evidence>
<dbReference type="InterPro" id="IPR011712">
    <property type="entry name" value="Sig_transdc_His_kin_sub3_dim/P"/>
</dbReference>
<dbReference type="CDD" id="cd16917">
    <property type="entry name" value="HATPase_UhpB-NarQ-NarX-like"/>
    <property type="match status" value="1"/>
</dbReference>
<reference evidence="12 13" key="1">
    <citation type="submission" date="2019-03" db="EMBL/GenBank/DDBJ databases">
        <title>Genomic Encyclopedia of Archaeal and Bacterial Type Strains, Phase II (KMG-II): from individual species to whole genera.</title>
        <authorList>
            <person name="Goeker M."/>
        </authorList>
    </citation>
    <scope>NUCLEOTIDE SEQUENCE [LARGE SCALE GENOMIC DNA]</scope>
    <source>
        <strain evidence="12 13">DSM 45499</strain>
    </source>
</reference>
<dbReference type="GO" id="GO:0046983">
    <property type="term" value="F:protein dimerization activity"/>
    <property type="evidence" value="ECO:0007669"/>
    <property type="project" value="InterPro"/>
</dbReference>
<evidence type="ECO:0000259" key="10">
    <source>
        <dbReference type="Pfam" id="PF02518"/>
    </source>
</evidence>
<keyword evidence="13" id="KW-1185">Reference proteome</keyword>
<dbReference type="GO" id="GO:0005524">
    <property type="term" value="F:ATP binding"/>
    <property type="evidence" value="ECO:0007669"/>
    <property type="project" value="UniProtKB-KW"/>
</dbReference>
<dbReference type="InterPro" id="IPR050482">
    <property type="entry name" value="Sensor_HK_TwoCompSys"/>
</dbReference>
<keyword evidence="8" id="KW-0902">Two-component regulatory system</keyword>
<evidence type="ECO:0000256" key="8">
    <source>
        <dbReference type="ARBA" id="ARBA00023012"/>
    </source>
</evidence>
<keyword evidence="5" id="KW-0547">Nucleotide-binding</keyword>
<evidence type="ECO:0000256" key="6">
    <source>
        <dbReference type="ARBA" id="ARBA00022777"/>
    </source>
</evidence>
<feature type="transmembrane region" description="Helical" evidence="9">
    <location>
        <begin position="35"/>
        <end position="59"/>
    </location>
</feature>
<evidence type="ECO:0000256" key="4">
    <source>
        <dbReference type="ARBA" id="ARBA00022679"/>
    </source>
</evidence>
<dbReference type="GO" id="GO:0016020">
    <property type="term" value="C:membrane"/>
    <property type="evidence" value="ECO:0007669"/>
    <property type="project" value="InterPro"/>
</dbReference>
<comment type="catalytic activity">
    <reaction evidence="1">
        <text>ATP + protein L-histidine = ADP + protein N-phospho-L-histidine.</text>
        <dbReference type="EC" id="2.7.13.3"/>
    </reaction>
</comment>
<dbReference type="Proteomes" id="UP000294927">
    <property type="component" value="Unassembled WGS sequence"/>
</dbReference>
<dbReference type="GO" id="GO:0000155">
    <property type="term" value="F:phosphorelay sensor kinase activity"/>
    <property type="evidence" value="ECO:0007669"/>
    <property type="project" value="InterPro"/>
</dbReference>
<dbReference type="PANTHER" id="PTHR24421:SF10">
    <property type="entry name" value="NITRATE_NITRITE SENSOR PROTEIN NARQ"/>
    <property type="match status" value="1"/>
</dbReference>
<dbReference type="Pfam" id="PF07730">
    <property type="entry name" value="HisKA_3"/>
    <property type="match status" value="1"/>
</dbReference>